<dbReference type="Proteomes" id="UP000276133">
    <property type="component" value="Unassembled WGS sequence"/>
</dbReference>
<proteinExistence type="predicted"/>
<protein>
    <submittedName>
        <fullName evidence="1">Uncharacterized protein</fullName>
    </submittedName>
</protein>
<evidence type="ECO:0000313" key="1">
    <source>
        <dbReference type="EMBL" id="RMZ93410.1"/>
    </source>
</evidence>
<comment type="caution">
    <text evidence="1">The sequence shown here is derived from an EMBL/GenBank/DDBJ whole genome shotgun (WGS) entry which is preliminary data.</text>
</comment>
<keyword evidence="2" id="KW-1185">Reference proteome</keyword>
<reference evidence="1 2" key="1">
    <citation type="journal article" date="2018" name="Sci. Rep.">
        <title>Genomic signatures of local adaptation to the degree of environmental predictability in rotifers.</title>
        <authorList>
            <person name="Franch-Gras L."/>
            <person name="Hahn C."/>
            <person name="Garcia-Roger E.M."/>
            <person name="Carmona M.J."/>
            <person name="Serra M."/>
            <person name="Gomez A."/>
        </authorList>
    </citation>
    <scope>NUCLEOTIDE SEQUENCE [LARGE SCALE GENOMIC DNA]</scope>
    <source>
        <strain evidence="1">HYR1</strain>
    </source>
</reference>
<evidence type="ECO:0000313" key="2">
    <source>
        <dbReference type="Proteomes" id="UP000276133"/>
    </source>
</evidence>
<organism evidence="1 2">
    <name type="scientific">Brachionus plicatilis</name>
    <name type="common">Marine rotifer</name>
    <name type="synonym">Brachionus muelleri</name>
    <dbReference type="NCBI Taxonomy" id="10195"/>
    <lineage>
        <taxon>Eukaryota</taxon>
        <taxon>Metazoa</taxon>
        <taxon>Spiralia</taxon>
        <taxon>Gnathifera</taxon>
        <taxon>Rotifera</taxon>
        <taxon>Eurotatoria</taxon>
        <taxon>Monogononta</taxon>
        <taxon>Pseudotrocha</taxon>
        <taxon>Ploima</taxon>
        <taxon>Brachionidae</taxon>
        <taxon>Brachionus</taxon>
    </lineage>
</organism>
<dbReference type="EMBL" id="REGN01013835">
    <property type="protein sequence ID" value="RMZ93410.1"/>
    <property type="molecule type" value="Genomic_DNA"/>
</dbReference>
<accession>A0A3M7P3J9</accession>
<sequence>MISQIGRSISLLSLYILKFGSVQMLKTSFKIFISFSGLKYLRKSLIKIRVVSVSGGKVKITVQIGLGRQIDLVEKINQKSDLFAEARSAQISSVYRVHKFSIELTAQNTDDDSNSGIGGKWCTVNQKSIYFEKFKKTFFAKGLTDKNMFNPG</sequence>
<dbReference type="AlphaFoldDB" id="A0A3M7P3J9"/>
<name>A0A3M7P3J9_BRAPC</name>
<gene>
    <name evidence="1" type="ORF">BpHYR1_010743</name>
</gene>